<dbReference type="EMBL" id="JADQUG010000059">
    <property type="protein sequence ID" value="MBG9355094.1"/>
    <property type="molecule type" value="Genomic_DNA"/>
</dbReference>
<dbReference type="RefSeq" id="WP_197690308.1">
    <property type="nucleotide sequence ID" value="NZ_JADQUD010000053.1"/>
</dbReference>
<proteinExistence type="predicted"/>
<organism evidence="1 2">
    <name type="scientific">Corynebacterium belfantii</name>
    <dbReference type="NCBI Taxonomy" id="2014537"/>
    <lineage>
        <taxon>Bacteria</taxon>
        <taxon>Bacillati</taxon>
        <taxon>Actinomycetota</taxon>
        <taxon>Actinomycetes</taxon>
        <taxon>Mycobacteriales</taxon>
        <taxon>Corynebacteriaceae</taxon>
        <taxon>Corynebacterium</taxon>
    </lineage>
</organism>
<name>A0ABS0LFZ3_9CORY</name>
<evidence type="ECO:0000313" key="1">
    <source>
        <dbReference type="EMBL" id="MBG9355094.1"/>
    </source>
</evidence>
<evidence type="ECO:0008006" key="3">
    <source>
        <dbReference type="Google" id="ProtNLM"/>
    </source>
</evidence>
<evidence type="ECO:0000313" key="2">
    <source>
        <dbReference type="Proteomes" id="UP000615580"/>
    </source>
</evidence>
<accession>A0ABS0LFZ3</accession>
<keyword evidence="2" id="KW-1185">Reference proteome</keyword>
<protein>
    <recommendedName>
        <fullName evidence="3">Transposase IS204/IS1001/IS1096/IS1165 zinc-finger domain-containing protein</fullName>
    </recommendedName>
</protein>
<comment type="caution">
    <text evidence="1">The sequence shown here is derived from an EMBL/GenBank/DDBJ whole genome shotgun (WGS) entry which is preliminary data.</text>
</comment>
<sequence>MQPNGNVIVIEAEPINEYLTCRQPKVLRDHVIHSLVDLPIIDHPTRIYVRLPRYRCTNKRCLQKTFHTGLACAPDNSKTTNRVTHWILQRLSLSRCSRRDLQRQALHLVVPDPRRQHPTHNQCTLKPEELLNGGISKDFSQGFTPNRKKTGRLGGFGVKCRLFRG</sequence>
<gene>
    <name evidence="1" type="ORF">I4J41_11110</name>
</gene>
<dbReference type="Proteomes" id="UP000615580">
    <property type="component" value="Unassembled WGS sequence"/>
</dbReference>
<reference evidence="1 2" key="1">
    <citation type="journal article" date="2020" name="J. Clin. Microbiol.">
        <title>Assessing the Genetic Diversity of Austrian Corynebacterium diphtheriae Clinical Isolates, 2011-2019.</title>
        <authorList>
            <person name="Schaeffer J."/>
            <person name="Huhulescu S."/>
            <person name="Stoeger A."/>
            <person name="Allerberger F."/>
            <person name="Ruppitsch W."/>
        </authorList>
    </citation>
    <scope>NUCLEOTIDE SEQUENCE [LARGE SCALE GENOMIC DNA]</scope>
    <source>
        <strain evidence="1 2">04-17</strain>
    </source>
</reference>